<organism evidence="2 3">
    <name type="scientific">Massilicoli timonensis</name>
    <dbReference type="NCBI Taxonomy" id="2015901"/>
    <lineage>
        <taxon>Bacteria</taxon>
        <taxon>Bacillati</taxon>
        <taxon>Bacillota</taxon>
        <taxon>Erysipelotrichia</taxon>
        <taxon>Erysipelotrichales</taxon>
        <taxon>Erysipelotrichaceae</taxon>
        <taxon>Massilicoli</taxon>
    </lineage>
</organism>
<name>A0ABT1SNE2_9FIRM</name>
<feature type="domain" description="N-acetyltransferase" evidence="1">
    <location>
        <begin position="1"/>
        <end position="167"/>
    </location>
</feature>
<gene>
    <name evidence="2" type="ORF">NE663_10675</name>
</gene>
<comment type="caution">
    <text evidence="2">The sequence shown here is derived from an EMBL/GenBank/DDBJ whole genome shotgun (WGS) entry which is preliminary data.</text>
</comment>
<evidence type="ECO:0000313" key="2">
    <source>
        <dbReference type="EMBL" id="MCQ5122714.1"/>
    </source>
</evidence>
<dbReference type="SUPFAM" id="SSF55729">
    <property type="entry name" value="Acyl-CoA N-acyltransferases (Nat)"/>
    <property type="match status" value="1"/>
</dbReference>
<dbReference type="InterPro" id="IPR016181">
    <property type="entry name" value="Acyl_CoA_acyltransferase"/>
</dbReference>
<sequence>MRLVMADEHHLPGMLACIEAARAYFKEKQIPQWQSNHYPGRADLCADIAKKNAYVVIEADQVIATAAIQFTQDPNYDKIDGAWICDGKYAVIHRIAVLPKWKGQQAAALFVAFAKEKGKTIGCKSLRIDTHCQNIAMIRFIEKCGYRYCGVVVVGDGTKRNAYELPL</sequence>
<dbReference type="CDD" id="cd04301">
    <property type="entry name" value="NAT_SF"/>
    <property type="match status" value="1"/>
</dbReference>
<evidence type="ECO:0000313" key="3">
    <source>
        <dbReference type="Proteomes" id="UP001524435"/>
    </source>
</evidence>
<protein>
    <submittedName>
        <fullName evidence="2">GNAT family N-acetyltransferase</fullName>
    </submittedName>
</protein>
<evidence type="ECO:0000259" key="1">
    <source>
        <dbReference type="PROSITE" id="PS51186"/>
    </source>
</evidence>
<dbReference type="EMBL" id="JANGCH010000027">
    <property type="protein sequence ID" value="MCQ5122714.1"/>
    <property type="molecule type" value="Genomic_DNA"/>
</dbReference>
<dbReference type="RefSeq" id="WP_256198368.1">
    <property type="nucleotide sequence ID" value="NZ_CALVCM010000024.1"/>
</dbReference>
<dbReference type="PROSITE" id="PS51186">
    <property type="entry name" value="GNAT"/>
    <property type="match status" value="1"/>
</dbReference>
<accession>A0ABT1SNE2</accession>
<dbReference type="Gene3D" id="3.40.630.30">
    <property type="match status" value="1"/>
</dbReference>
<proteinExistence type="predicted"/>
<reference evidence="2 3" key="1">
    <citation type="submission" date="2022-06" db="EMBL/GenBank/DDBJ databases">
        <title>Isolation of gut microbiota from human fecal samples.</title>
        <authorList>
            <person name="Pamer E.G."/>
            <person name="Barat B."/>
            <person name="Waligurski E."/>
            <person name="Medina S."/>
            <person name="Paddock L."/>
            <person name="Mostad J."/>
        </authorList>
    </citation>
    <scope>NUCLEOTIDE SEQUENCE [LARGE SCALE GENOMIC DNA]</scope>
    <source>
        <strain evidence="2 3">DFI.6.1</strain>
    </source>
</reference>
<dbReference type="InterPro" id="IPR000182">
    <property type="entry name" value="GNAT_dom"/>
</dbReference>
<keyword evidence="3" id="KW-1185">Reference proteome</keyword>
<dbReference type="Pfam" id="PF00583">
    <property type="entry name" value="Acetyltransf_1"/>
    <property type="match status" value="1"/>
</dbReference>
<dbReference type="Proteomes" id="UP001524435">
    <property type="component" value="Unassembled WGS sequence"/>
</dbReference>